<keyword evidence="2" id="KW-0378">Hydrolase</keyword>
<gene>
    <name evidence="2" type="ORF">NG895_07740</name>
</gene>
<dbReference type="CDD" id="cd09083">
    <property type="entry name" value="EEP-1"/>
    <property type="match status" value="1"/>
</dbReference>
<evidence type="ECO:0000313" key="2">
    <source>
        <dbReference type="EMBL" id="MCO6043796.1"/>
    </source>
</evidence>
<feature type="domain" description="Endonuclease/exonuclease/phosphatase" evidence="1">
    <location>
        <begin position="34"/>
        <end position="289"/>
    </location>
</feature>
<dbReference type="Proteomes" id="UP001155241">
    <property type="component" value="Unassembled WGS sequence"/>
</dbReference>
<keyword evidence="3" id="KW-1185">Reference proteome</keyword>
<dbReference type="AlphaFoldDB" id="A0A9X2JFK0"/>
<dbReference type="PANTHER" id="PTHR12121">
    <property type="entry name" value="CARBON CATABOLITE REPRESSOR PROTEIN 4"/>
    <property type="match status" value="1"/>
</dbReference>
<dbReference type="PANTHER" id="PTHR12121:SF36">
    <property type="entry name" value="ENDONUCLEASE_EXONUCLEASE_PHOSPHATASE DOMAIN-CONTAINING PROTEIN"/>
    <property type="match status" value="1"/>
</dbReference>
<keyword evidence="2" id="KW-0255">Endonuclease</keyword>
<dbReference type="Pfam" id="PF03372">
    <property type="entry name" value="Exo_endo_phos"/>
    <property type="match status" value="1"/>
</dbReference>
<dbReference type="RefSeq" id="WP_252851901.1">
    <property type="nucleotide sequence ID" value="NZ_JAMXLR010000026.1"/>
</dbReference>
<dbReference type="InterPro" id="IPR005135">
    <property type="entry name" value="Endo/exonuclease/phosphatase"/>
</dbReference>
<proteinExistence type="predicted"/>
<dbReference type="Gene3D" id="3.60.10.10">
    <property type="entry name" value="Endonuclease/exonuclease/phosphatase"/>
    <property type="match status" value="1"/>
</dbReference>
<sequence length="300" mass="34164">MPINTKPTVLVLLFLATWTLQSHVLRAAEPMKVMTFNIRYDGGNRRLPPRETAWSADSGPNRRDMVLEVIDKAAPDLLGLQEVRPNQLEDLKQHLSDYEVYSVGRDDGKNAGEHCTIFYRRDRFERVDDGTFWLCETPEKPGAKHPQAACPRIASWVHLKDHQNDNMQFVFLDMHWDHVGGEARQFAAELIADRLAAMDSVDRVILCGDTNARPDSPEIKGLLADKRLSLLNSYRQVHPEVSENELTFNGFRGETKGRPIDYVFCSPSWKVLSAEYIRTDFDGLYPSDHYPVVVKLAPAE</sequence>
<organism evidence="2 3">
    <name type="scientific">Aeoliella straminimaris</name>
    <dbReference type="NCBI Taxonomy" id="2954799"/>
    <lineage>
        <taxon>Bacteria</taxon>
        <taxon>Pseudomonadati</taxon>
        <taxon>Planctomycetota</taxon>
        <taxon>Planctomycetia</taxon>
        <taxon>Pirellulales</taxon>
        <taxon>Lacipirellulaceae</taxon>
        <taxon>Aeoliella</taxon>
    </lineage>
</organism>
<protein>
    <submittedName>
        <fullName evidence="2">Endonuclease/exonuclease/phosphatase family protein</fullName>
    </submittedName>
</protein>
<dbReference type="InterPro" id="IPR050410">
    <property type="entry name" value="CCR4/nocturin_mRNA_transcr"/>
</dbReference>
<evidence type="ECO:0000313" key="3">
    <source>
        <dbReference type="Proteomes" id="UP001155241"/>
    </source>
</evidence>
<dbReference type="SUPFAM" id="SSF56219">
    <property type="entry name" value="DNase I-like"/>
    <property type="match status" value="1"/>
</dbReference>
<dbReference type="InterPro" id="IPR036691">
    <property type="entry name" value="Endo/exonu/phosph_ase_sf"/>
</dbReference>
<keyword evidence="2" id="KW-0540">Nuclease</keyword>
<reference evidence="2" key="1">
    <citation type="submission" date="2022-06" db="EMBL/GenBank/DDBJ databases">
        <title>Aeoliella straminimaris, a novel planctomycete from sediments.</title>
        <authorList>
            <person name="Vitorino I.R."/>
            <person name="Lage O.M."/>
        </authorList>
    </citation>
    <scope>NUCLEOTIDE SEQUENCE</scope>
    <source>
        <strain evidence="2">ICT_H6.2</strain>
    </source>
</reference>
<dbReference type="GO" id="GO:0000175">
    <property type="term" value="F:3'-5'-RNA exonuclease activity"/>
    <property type="evidence" value="ECO:0007669"/>
    <property type="project" value="TreeGrafter"/>
</dbReference>
<accession>A0A9X2JFK0</accession>
<comment type="caution">
    <text evidence="2">The sequence shown here is derived from an EMBL/GenBank/DDBJ whole genome shotgun (WGS) entry which is preliminary data.</text>
</comment>
<dbReference type="GO" id="GO:0004519">
    <property type="term" value="F:endonuclease activity"/>
    <property type="evidence" value="ECO:0007669"/>
    <property type="project" value="UniProtKB-KW"/>
</dbReference>
<evidence type="ECO:0000259" key="1">
    <source>
        <dbReference type="Pfam" id="PF03372"/>
    </source>
</evidence>
<dbReference type="EMBL" id="JAMXLR010000026">
    <property type="protein sequence ID" value="MCO6043796.1"/>
    <property type="molecule type" value="Genomic_DNA"/>
</dbReference>
<name>A0A9X2JFK0_9BACT</name>